<gene>
    <name evidence="2" type="ORF">K460DRAFT_169547</name>
</gene>
<comment type="caution">
    <text evidence="2">The sequence shown here is derived from an EMBL/GenBank/DDBJ whole genome shotgun (WGS) entry which is preliminary data.</text>
</comment>
<dbReference type="AlphaFoldDB" id="A0A9P4L4K0"/>
<protein>
    <submittedName>
        <fullName evidence="2">Uncharacterized protein</fullName>
    </submittedName>
</protein>
<evidence type="ECO:0000313" key="2">
    <source>
        <dbReference type="EMBL" id="KAF1841580.1"/>
    </source>
</evidence>
<dbReference type="EMBL" id="ML976618">
    <property type="protein sequence ID" value="KAF1841580.1"/>
    <property type="molecule type" value="Genomic_DNA"/>
</dbReference>
<dbReference type="Proteomes" id="UP000800039">
    <property type="component" value="Unassembled WGS sequence"/>
</dbReference>
<proteinExistence type="predicted"/>
<organism evidence="2 3">
    <name type="scientific">Cucurbitaria berberidis CBS 394.84</name>
    <dbReference type="NCBI Taxonomy" id="1168544"/>
    <lineage>
        <taxon>Eukaryota</taxon>
        <taxon>Fungi</taxon>
        <taxon>Dikarya</taxon>
        <taxon>Ascomycota</taxon>
        <taxon>Pezizomycotina</taxon>
        <taxon>Dothideomycetes</taxon>
        <taxon>Pleosporomycetidae</taxon>
        <taxon>Pleosporales</taxon>
        <taxon>Pleosporineae</taxon>
        <taxon>Cucurbitariaceae</taxon>
        <taxon>Cucurbitaria</taxon>
    </lineage>
</organism>
<dbReference type="GeneID" id="63844198"/>
<evidence type="ECO:0000313" key="3">
    <source>
        <dbReference type="Proteomes" id="UP000800039"/>
    </source>
</evidence>
<accession>A0A9P4L4K0</accession>
<feature type="compositionally biased region" description="Basic and acidic residues" evidence="1">
    <location>
        <begin position="145"/>
        <end position="157"/>
    </location>
</feature>
<sequence length="213" mass="24390">MTILARLHLFFPVDSYLLSEFRTRYPSLPSLRRAHDLCAQGPYNIYGSRNNTQHADPDGTPRITNNRRCYQDHSYMRLDCYRLAYFSVECSINTDRVHFFSSQQAYEIPMPTSTDFKVSKSPPGLLSRHNYTKRRSCERQTPLTARREASSSRTDPGDKWSVCASALSKTNPSRGESNYKRRVSLPAFSSRNILVGTREKIIVLSNAAQIQRG</sequence>
<name>A0A9P4L4K0_9PLEO</name>
<evidence type="ECO:0000256" key="1">
    <source>
        <dbReference type="SAM" id="MobiDB-lite"/>
    </source>
</evidence>
<reference evidence="2" key="1">
    <citation type="submission" date="2020-01" db="EMBL/GenBank/DDBJ databases">
        <authorList>
            <consortium name="DOE Joint Genome Institute"/>
            <person name="Haridas S."/>
            <person name="Albert R."/>
            <person name="Binder M."/>
            <person name="Bloem J."/>
            <person name="Labutti K."/>
            <person name="Salamov A."/>
            <person name="Andreopoulos B."/>
            <person name="Baker S.E."/>
            <person name="Barry K."/>
            <person name="Bills G."/>
            <person name="Bluhm B.H."/>
            <person name="Cannon C."/>
            <person name="Castanera R."/>
            <person name="Culley D.E."/>
            <person name="Daum C."/>
            <person name="Ezra D."/>
            <person name="Gonzalez J.B."/>
            <person name="Henrissat B."/>
            <person name="Kuo A."/>
            <person name="Liang C."/>
            <person name="Lipzen A."/>
            <person name="Lutzoni F."/>
            <person name="Magnuson J."/>
            <person name="Mondo S."/>
            <person name="Nolan M."/>
            <person name="Ohm R."/>
            <person name="Pangilinan J."/>
            <person name="Park H.-J."/>
            <person name="Ramirez L."/>
            <person name="Alfaro M."/>
            <person name="Sun H."/>
            <person name="Tritt A."/>
            <person name="Yoshinaga Y."/>
            <person name="Zwiers L.-H."/>
            <person name="Turgeon B.G."/>
            <person name="Goodwin S.B."/>
            <person name="Spatafora J.W."/>
            <person name="Crous P.W."/>
            <person name="Grigoriev I.V."/>
        </authorList>
    </citation>
    <scope>NUCLEOTIDE SEQUENCE</scope>
    <source>
        <strain evidence="2">CBS 394.84</strain>
    </source>
</reference>
<keyword evidence="3" id="KW-1185">Reference proteome</keyword>
<feature type="region of interest" description="Disordered" evidence="1">
    <location>
        <begin position="114"/>
        <end position="157"/>
    </location>
</feature>
<dbReference type="RefSeq" id="XP_040784143.1">
    <property type="nucleotide sequence ID" value="XM_040926946.1"/>
</dbReference>